<dbReference type="Proteomes" id="UP001595724">
    <property type="component" value="Unassembled WGS sequence"/>
</dbReference>
<evidence type="ECO:0000313" key="1">
    <source>
        <dbReference type="EMBL" id="MFC3659023.1"/>
    </source>
</evidence>
<proteinExistence type="predicted"/>
<organism evidence="1 2">
    <name type="scientific">Luteimonas notoginsengisoli</name>
    <dbReference type="NCBI Taxonomy" id="1578200"/>
    <lineage>
        <taxon>Bacteria</taxon>
        <taxon>Pseudomonadati</taxon>
        <taxon>Pseudomonadota</taxon>
        <taxon>Gammaproteobacteria</taxon>
        <taxon>Lysobacterales</taxon>
        <taxon>Lysobacteraceae</taxon>
        <taxon>Luteimonas</taxon>
    </lineage>
</organism>
<comment type="caution">
    <text evidence="1">The sequence shown here is derived from an EMBL/GenBank/DDBJ whole genome shotgun (WGS) entry which is preliminary data.</text>
</comment>
<dbReference type="RefSeq" id="WP_386705996.1">
    <property type="nucleotide sequence ID" value="NZ_JBHRYF010000001.1"/>
</dbReference>
<protein>
    <recommendedName>
        <fullName evidence="3">Mor transcription activator domain-containing protein</fullName>
    </recommendedName>
</protein>
<gene>
    <name evidence="1" type="ORF">ACFOM9_02885</name>
</gene>
<dbReference type="EMBL" id="JBHRYF010000001">
    <property type="protein sequence ID" value="MFC3659023.1"/>
    <property type="molecule type" value="Genomic_DNA"/>
</dbReference>
<name>A0ABV7URB9_9GAMM</name>
<reference evidence="2" key="1">
    <citation type="journal article" date="2019" name="Int. J. Syst. Evol. Microbiol.">
        <title>The Global Catalogue of Microorganisms (GCM) 10K type strain sequencing project: providing services to taxonomists for standard genome sequencing and annotation.</title>
        <authorList>
            <consortium name="The Broad Institute Genomics Platform"/>
            <consortium name="The Broad Institute Genome Sequencing Center for Infectious Disease"/>
            <person name="Wu L."/>
            <person name="Ma J."/>
        </authorList>
    </citation>
    <scope>NUCLEOTIDE SEQUENCE [LARGE SCALE GENOMIC DNA]</scope>
    <source>
        <strain evidence="2">KCTC 42211</strain>
    </source>
</reference>
<accession>A0ABV7URB9</accession>
<evidence type="ECO:0008006" key="3">
    <source>
        <dbReference type="Google" id="ProtNLM"/>
    </source>
</evidence>
<evidence type="ECO:0000313" key="2">
    <source>
        <dbReference type="Proteomes" id="UP001595724"/>
    </source>
</evidence>
<keyword evidence="2" id="KW-1185">Reference proteome</keyword>
<sequence length="100" mass="11177">MSDKHASEAELRARITDALVRDVGVSERMAQPFVDSILRCLAGERVYVARGARDYPVLQIRAALERGHSAKEVCDLFSLSRRQLHRIFPGGLPKPYEKAG</sequence>